<name>A0A816KJJ9_9BILA</name>
<dbReference type="CDD" id="cd00305">
    <property type="entry name" value="Cu-Zn_Superoxide_Dismutase"/>
    <property type="match status" value="1"/>
</dbReference>
<keyword evidence="4" id="KW-0049">Antioxidant</keyword>
<dbReference type="EMBL" id="CAJNOV010015546">
    <property type="protein sequence ID" value="CAF1576001.1"/>
    <property type="molecule type" value="Genomic_DNA"/>
</dbReference>
<dbReference type="GO" id="GO:0004784">
    <property type="term" value="F:superoxide dismutase activity"/>
    <property type="evidence" value="ECO:0007669"/>
    <property type="project" value="UniProtKB-EC"/>
</dbReference>
<comment type="caution">
    <text evidence="12">The sequence shown here is derived from an EMBL/GenBank/DDBJ whole genome shotgun (WGS) entry which is preliminary data.</text>
</comment>
<dbReference type="FunFam" id="2.60.40.200:FF:000001">
    <property type="entry name" value="Superoxide dismutase [Cu-Zn]"/>
    <property type="match status" value="1"/>
</dbReference>
<keyword evidence="5 7" id="KW-0560">Oxidoreductase</keyword>
<dbReference type="EC" id="1.15.1.1" evidence="7"/>
<evidence type="ECO:0000256" key="4">
    <source>
        <dbReference type="ARBA" id="ARBA00022862"/>
    </source>
</evidence>
<dbReference type="SUPFAM" id="SSF49329">
    <property type="entry name" value="Cu,Zn superoxide dismutase-like"/>
    <property type="match status" value="1"/>
</dbReference>
<evidence type="ECO:0000256" key="8">
    <source>
        <dbReference type="SAM" id="MobiDB-lite"/>
    </source>
</evidence>
<evidence type="ECO:0000256" key="7">
    <source>
        <dbReference type="RuleBase" id="RU000393"/>
    </source>
</evidence>
<evidence type="ECO:0000313" key="12">
    <source>
        <dbReference type="EMBL" id="CAF1927382.1"/>
    </source>
</evidence>
<comment type="catalytic activity">
    <reaction evidence="7">
        <text>2 superoxide + 2 H(+) = H2O2 + O2</text>
        <dbReference type="Rhea" id="RHEA:20696"/>
        <dbReference type="ChEBI" id="CHEBI:15378"/>
        <dbReference type="ChEBI" id="CHEBI:15379"/>
        <dbReference type="ChEBI" id="CHEBI:16240"/>
        <dbReference type="ChEBI" id="CHEBI:18421"/>
        <dbReference type="EC" id="1.15.1.1"/>
    </reaction>
</comment>
<dbReference type="AlphaFoldDB" id="A0A816KJJ9"/>
<comment type="cofactor">
    <cofactor evidence="7">
        <name>Zn(2+)</name>
        <dbReference type="ChEBI" id="CHEBI:29105"/>
    </cofactor>
    <text evidence="7">Binds 1 zinc ion per subunit.</text>
</comment>
<dbReference type="InterPro" id="IPR036423">
    <property type="entry name" value="SOD-like_Cu/Zn_dom_sf"/>
</dbReference>
<keyword evidence="6 7" id="KW-0186">Copper</keyword>
<dbReference type="EMBL" id="CAJOBJ010071160">
    <property type="protein sequence ID" value="CAF4460820.1"/>
    <property type="molecule type" value="Genomic_DNA"/>
</dbReference>
<feature type="domain" description="Superoxide dismutase copper/zinc binding" evidence="9">
    <location>
        <begin position="44"/>
        <end position="177"/>
    </location>
</feature>
<dbReference type="Proteomes" id="UP000663824">
    <property type="component" value="Unassembled WGS sequence"/>
</dbReference>
<evidence type="ECO:0000313" key="14">
    <source>
        <dbReference type="EMBL" id="CAF3921749.1"/>
    </source>
</evidence>
<comment type="similarity">
    <text evidence="1 7">Belongs to the Cu-Zn superoxide dismutase family.</text>
</comment>
<dbReference type="Proteomes" id="UP000663855">
    <property type="component" value="Unassembled WGS sequence"/>
</dbReference>
<accession>A0A816KJJ9</accession>
<evidence type="ECO:0000313" key="15">
    <source>
        <dbReference type="EMBL" id="CAF4460820.1"/>
    </source>
</evidence>
<keyword evidence="2 7" id="KW-0479">Metal-binding</keyword>
<proteinExistence type="inferred from homology"/>
<dbReference type="Gene3D" id="2.60.40.200">
    <property type="entry name" value="Superoxide dismutase, copper/zinc binding domain"/>
    <property type="match status" value="1"/>
</dbReference>
<comment type="cofactor">
    <cofactor evidence="7">
        <name>Cu cation</name>
        <dbReference type="ChEBI" id="CHEBI:23378"/>
    </cofactor>
    <text evidence="7">Binds 1 copper ion per subunit.</text>
</comment>
<dbReference type="Proteomes" id="UP000681967">
    <property type="component" value="Unassembled WGS sequence"/>
</dbReference>
<dbReference type="GO" id="GO:0005507">
    <property type="term" value="F:copper ion binding"/>
    <property type="evidence" value="ECO:0007669"/>
    <property type="project" value="InterPro"/>
</dbReference>
<dbReference type="PANTHER" id="PTHR10003">
    <property type="entry name" value="SUPEROXIDE DISMUTASE CU-ZN -RELATED"/>
    <property type="match status" value="1"/>
</dbReference>
<dbReference type="EMBL" id="CAJNRE010000446">
    <property type="protein sequence ID" value="CAF1927382.1"/>
    <property type="molecule type" value="Genomic_DNA"/>
</dbReference>
<dbReference type="Proteomes" id="UP000663834">
    <property type="component" value="Unassembled WGS sequence"/>
</dbReference>
<dbReference type="EMBL" id="CAJOBH010001769">
    <property type="protein sequence ID" value="CAF3872597.1"/>
    <property type="molecule type" value="Genomic_DNA"/>
</dbReference>
<evidence type="ECO:0000256" key="5">
    <source>
        <dbReference type="ARBA" id="ARBA00023002"/>
    </source>
</evidence>
<dbReference type="InterPro" id="IPR024134">
    <property type="entry name" value="SOD_Cu/Zn_/chaperone"/>
</dbReference>
<dbReference type="Proteomes" id="UP000676336">
    <property type="component" value="Unassembled WGS sequence"/>
</dbReference>
<reference evidence="12" key="1">
    <citation type="submission" date="2021-02" db="EMBL/GenBank/DDBJ databases">
        <authorList>
            <person name="Nowell W R."/>
        </authorList>
    </citation>
    <scope>NUCLEOTIDE SEQUENCE</scope>
</reference>
<dbReference type="PROSITE" id="PS00332">
    <property type="entry name" value="SOD_CU_ZN_2"/>
    <property type="match status" value="1"/>
</dbReference>
<dbReference type="PRINTS" id="PR00068">
    <property type="entry name" value="CUZNDISMTASE"/>
</dbReference>
<evidence type="ECO:0000256" key="3">
    <source>
        <dbReference type="ARBA" id="ARBA00022833"/>
    </source>
</evidence>
<evidence type="ECO:0000313" key="13">
    <source>
        <dbReference type="EMBL" id="CAF3872597.1"/>
    </source>
</evidence>
<organism evidence="12 16">
    <name type="scientific">Rotaria magnacalcarata</name>
    <dbReference type="NCBI Taxonomy" id="392030"/>
    <lineage>
        <taxon>Eukaryota</taxon>
        <taxon>Metazoa</taxon>
        <taxon>Spiralia</taxon>
        <taxon>Gnathifera</taxon>
        <taxon>Rotifera</taxon>
        <taxon>Eurotatoria</taxon>
        <taxon>Bdelloidea</taxon>
        <taxon>Philodinida</taxon>
        <taxon>Philodinidae</taxon>
        <taxon>Rotaria</taxon>
    </lineage>
</organism>
<sequence>MSTLRAKAVLIGDEVHVAGNKDHWGRGSGETASTTTTSSKKPVFGVVEFEQDGDTVVLTGKIEGLEENTQHGFHIHEFGDVSNGCTSAGPHFNPHKKQHAGPDDADRHVGDLGNVQSDANGVVTLNLTDKVISLHGGNSILGRCLVIHEKADDLGRGGDEESKKTGNAGKRLACAIIGTTNAEKK</sequence>
<keyword evidence="3 7" id="KW-0862">Zinc</keyword>
<gene>
    <name evidence="13" type="ORF">BYL167_LOCUS7002</name>
    <name evidence="10" type="ORF">CJN711_LOCUS32444</name>
    <name evidence="15" type="ORF">GIL414_LOCUS32865</name>
    <name evidence="11" type="ORF">KQP761_LOCUS28432</name>
    <name evidence="12" type="ORF">MBJ925_LOCUS3538</name>
    <name evidence="14" type="ORF">SMN809_LOCUS7704</name>
</gene>
<dbReference type="OrthoDB" id="2015551at2759"/>
<evidence type="ECO:0000256" key="6">
    <source>
        <dbReference type="ARBA" id="ARBA00023008"/>
    </source>
</evidence>
<evidence type="ECO:0000313" key="11">
    <source>
        <dbReference type="EMBL" id="CAF1643045.1"/>
    </source>
</evidence>
<protein>
    <recommendedName>
        <fullName evidence="7">Superoxide dismutase [Cu-Zn]</fullName>
        <ecNumber evidence="7">1.15.1.1</ecNumber>
    </recommendedName>
</protein>
<evidence type="ECO:0000259" key="9">
    <source>
        <dbReference type="Pfam" id="PF00080"/>
    </source>
</evidence>
<evidence type="ECO:0000256" key="1">
    <source>
        <dbReference type="ARBA" id="ARBA00010457"/>
    </source>
</evidence>
<evidence type="ECO:0000256" key="2">
    <source>
        <dbReference type="ARBA" id="ARBA00022723"/>
    </source>
</evidence>
<dbReference type="Pfam" id="PF00080">
    <property type="entry name" value="Sod_Cu"/>
    <property type="match status" value="1"/>
</dbReference>
<dbReference type="Proteomes" id="UP000681720">
    <property type="component" value="Unassembled WGS sequence"/>
</dbReference>
<dbReference type="EMBL" id="CAJNOW010015572">
    <property type="protein sequence ID" value="CAF1643045.1"/>
    <property type="molecule type" value="Genomic_DNA"/>
</dbReference>
<dbReference type="EMBL" id="CAJOBI010002278">
    <property type="protein sequence ID" value="CAF3921749.1"/>
    <property type="molecule type" value="Genomic_DNA"/>
</dbReference>
<dbReference type="InterPro" id="IPR018152">
    <property type="entry name" value="SOD_Cu/Zn_BS"/>
</dbReference>
<evidence type="ECO:0000313" key="10">
    <source>
        <dbReference type="EMBL" id="CAF1576001.1"/>
    </source>
</evidence>
<comment type="function">
    <text evidence="7">Destroys radicals which are normally produced within the cells and which are toxic to biological systems.</text>
</comment>
<dbReference type="PROSITE" id="PS00087">
    <property type="entry name" value="SOD_CU_ZN_1"/>
    <property type="match status" value="1"/>
</dbReference>
<evidence type="ECO:0000313" key="16">
    <source>
        <dbReference type="Proteomes" id="UP000663824"/>
    </source>
</evidence>
<feature type="region of interest" description="Disordered" evidence="8">
    <location>
        <begin position="19"/>
        <end position="39"/>
    </location>
</feature>
<dbReference type="InterPro" id="IPR001424">
    <property type="entry name" value="SOD_Cu_Zn_dom"/>
</dbReference>